<evidence type="ECO:0000256" key="2">
    <source>
        <dbReference type="ARBA" id="ARBA00022786"/>
    </source>
</evidence>
<name>A0ABR2H9K5_9EUKA</name>
<evidence type="ECO:0000313" key="6">
    <source>
        <dbReference type="EMBL" id="KAK8842893.1"/>
    </source>
</evidence>
<reference evidence="6 7" key="1">
    <citation type="submission" date="2024-04" db="EMBL/GenBank/DDBJ databases">
        <title>Tritrichomonas musculus Genome.</title>
        <authorList>
            <person name="Alves-Ferreira E."/>
            <person name="Grigg M."/>
            <person name="Lorenzi H."/>
            <person name="Galac M."/>
        </authorList>
    </citation>
    <scope>NUCLEOTIDE SEQUENCE [LARGE SCALE GENOMIC DNA]</scope>
    <source>
        <strain evidence="6 7">EAF2021</strain>
    </source>
</reference>
<evidence type="ECO:0000259" key="5">
    <source>
        <dbReference type="PROSITE" id="PS51698"/>
    </source>
</evidence>
<evidence type="ECO:0008006" key="8">
    <source>
        <dbReference type="Google" id="ProtNLM"/>
    </source>
</evidence>
<dbReference type="PANTHER" id="PTHR24067">
    <property type="entry name" value="UBIQUITIN-CONJUGATING ENZYME E2"/>
    <property type="match status" value="1"/>
</dbReference>
<dbReference type="SUPFAM" id="SSF57850">
    <property type="entry name" value="RING/U-box"/>
    <property type="match status" value="1"/>
</dbReference>
<keyword evidence="2" id="KW-0833">Ubl conjugation pathway</keyword>
<evidence type="ECO:0000259" key="4">
    <source>
        <dbReference type="PROSITE" id="PS50127"/>
    </source>
</evidence>
<evidence type="ECO:0000256" key="3">
    <source>
        <dbReference type="PROSITE-ProRule" id="PRU10133"/>
    </source>
</evidence>
<dbReference type="InterPro" id="IPR050113">
    <property type="entry name" value="Ub_conjugating_enzyme"/>
</dbReference>
<dbReference type="InterPro" id="IPR036465">
    <property type="entry name" value="vWFA_dom_sf"/>
</dbReference>
<dbReference type="EMBL" id="JAPFFF010000037">
    <property type="protein sequence ID" value="KAK8842893.1"/>
    <property type="molecule type" value="Genomic_DNA"/>
</dbReference>
<dbReference type="CDD" id="cd00195">
    <property type="entry name" value="UBCc_UEV"/>
    <property type="match status" value="1"/>
</dbReference>
<dbReference type="InterPro" id="IPR023313">
    <property type="entry name" value="UBQ-conjugating_AS"/>
</dbReference>
<feature type="domain" description="UBC core" evidence="4">
    <location>
        <begin position="973"/>
        <end position="1117"/>
    </location>
</feature>
<dbReference type="SUPFAM" id="SSF54495">
    <property type="entry name" value="UBC-like"/>
    <property type="match status" value="1"/>
</dbReference>
<dbReference type="InterPro" id="IPR013083">
    <property type="entry name" value="Znf_RING/FYVE/PHD"/>
</dbReference>
<dbReference type="Pfam" id="PF04564">
    <property type="entry name" value="U-box"/>
    <property type="match status" value="1"/>
</dbReference>
<dbReference type="Gene3D" id="3.10.110.10">
    <property type="entry name" value="Ubiquitin Conjugating Enzyme"/>
    <property type="match status" value="1"/>
</dbReference>
<dbReference type="InterPro" id="IPR003613">
    <property type="entry name" value="Ubox_domain"/>
</dbReference>
<dbReference type="SMART" id="SM00212">
    <property type="entry name" value="UBCc"/>
    <property type="match status" value="1"/>
</dbReference>
<evidence type="ECO:0000313" key="7">
    <source>
        <dbReference type="Proteomes" id="UP001470230"/>
    </source>
</evidence>
<sequence length="1266" mass="145447">MTFYLTYRINGIKGQFVMPIDYADDVKYVCSQIKKEFGIIPDLTAKIYGSELQSTNILSKIVRSQDVVTFYVKKIDEKSPDFRLYRQPIIAPRYTNETTFIVFSTISFESMTLGDKIKIDINNDTINTIKDNIKNMIKNKYKDICNSKSIDQSKILLYLPGGVPFISGNINSFIQSFPDYMPHLYAIVIRNTKITDEMLSKNFNTVCNISTTEMTTLLSPNFESKIDGLCQIASVLGYIQQSSKNVKRMIYSIAKYCPFAPLINGLYSLSSMSSATGQIIIQITLPLSLLFQEMGSNFKDQSNIFRHTVEFLTFFMNVKISNRIPCTEFIRPFYSIGYEKYFHDNFPEKDFPNIESFIAFDPDFRSMDWVRFNLPSLNDKDFKNAMELTKTLQIIPPMSLRVTHRVCLFHGKNGPWLYLAASVSKEETEKDKIDYINPEVGHIEHDTYENIAIKTIGVDSESKSFEHEALKSVDSDKVKQIVFIVIDKSGSMSSGFSDGLNRFQASQKFFVKFTNTCYRFHTTSLYGSIMFDHRCEIRNELNPLVNDFQKKMILPNEGLYGGTRMATAMQTAANKIMEACQGPANRILEVCRASLDKIIEAREEAAKNNMEACKAAANKIMELFQEVTNKSIDPPPQMMESCQRAVNEITQACQAAANKNMGNCQGPSKKIVDACQAVINQLLKLCQETTSKDVDFLRSLANELMRIGNSSSYTKNATYNSYVEKLKRVLQGPAKIEPLQAVYNEIMQSCQASPEREKETDRGPLNMTYEYCQISLNKNMATLQAAAYQMMKMCQETAYQIVEACPGANVNKEDFLINKYPKAVRRIMVISDGEDACPNVETAAVSNFLLQFEIRVDAIIVSSEIAKGLVAISRYTGGIAIFPRNLKTGINLFNQEGFFNVDIRQFGEFHKGTLTQEVFGKLPKYTENDLDKEIKIKPFEYADENRLVTSPSYAISEFSKELQLGKVAQSAHPNQKRIIRELMKIVNEPDGDIRVFPLKDRVDVWRVLIKGFGKFYEKKWFFLIIEFTPEYPQHYPFFRFIKPPFHPNITDHGRICLDTLDQNYRSDKSVRDLIGEIRLLLYEPNFDSPVDLKRENLKSRMNEFEQTVNEWNNMNGKDTPEEWEKDWKIQPDGQIDAQNLSIADVPEGFICPITRKIMKEPVKAQPTQIYYEREALRKYLKEEKPFCKSKIDPNGKPILLDKNQKLTVDSVMQTNINKWKKENNYHENDDEDEDDEMPEEANVEYFLKEKKDVIIEPEYLNNIKNP</sequence>
<dbReference type="InterPro" id="IPR016135">
    <property type="entry name" value="UBQ-conjugating_enzyme/RWD"/>
</dbReference>
<dbReference type="Proteomes" id="UP001470230">
    <property type="component" value="Unassembled WGS sequence"/>
</dbReference>
<accession>A0ABR2H9K5</accession>
<dbReference type="PROSITE" id="PS51698">
    <property type="entry name" value="U_BOX"/>
    <property type="match status" value="1"/>
</dbReference>
<dbReference type="Pfam" id="PF00179">
    <property type="entry name" value="UQ_con"/>
    <property type="match status" value="1"/>
</dbReference>
<feature type="active site" description="Glycyl thioester intermediate" evidence="3">
    <location>
        <position position="1056"/>
    </location>
</feature>
<dbReference type="SUPFAM" id="SSF53300">
    <property type="entry name" value="vWA-like"/>
    <property type="match status" value="1"/>
</dbReference>
<dbReference type="CDD" id="cd16453">
    <property type="entry name" value="RING-Ubox"/>
    <property type="match status" value="1"/>
</dbReference>
<dbReference type="SMART" id="SM00504">
    <property type="entry name" value="Ubox"/>
    <property type="match status" value="1"/>
</dbReference>
<dbReference type="PROSITE" id="PS50127">
    <property type="entry name" value="UBC_2"/>
    <property type="match status" value="1"/>
</dbReference>
<feature type="domain" description="U-box" evidence="5">
    <location>
        <begin position="1144"/>
        <end position="1226"/>
    </location>
</feature>
<comment type="caution">
    <text evidence="6">The sequence shown here is derived from an EMBL/GenBank/DDBJ whole genome shotgun (WGS) entry which is preliminary data.</text>
</comment>
<dbReference type="PROSITE" id="PS00183">
    <property type="entry name" value="UBC_1"/>
    <property type="match status" value="1"/>
</dbReference>
<dbReference type="InterPro" id="IPR000608">
    <property type="entry name" value="UBC"/>
</dbReference>
<organism evidence="6 7">
    <name type="scientific">Tritrichomonas musculus</name>
    <dbReference type="NCBI Taxonomy" id="1915356"/>
    <lineage>
        <taxon>Eukaryota</taxon>
        <taxon>Metamonada</taxon>
        <taxon>Parabasalia</taxon>
        <taxon>Tritrichomonadida</taxon>
        <taxon>Tritrichomonadidae</taxon>
        <taxon>Tritrichomonas</taxon>
    </lineage>
</organism>
<proteinExistence type="predicted"/>
<dbReference type="Gene3D" id="3.30.40.10">
    <property type="entry name" value="Zinc/RING finger domain, C3HC4 (zinc finger)"/>
    <property type="match status" value="1"/>
</dbReference>
<keyword evidence="1" id="KW-0808">Transferase</keyword>
<keyword evidence="7" id="KW-1185">Reference proteome</keyword>
<protein>
    <recommendedName>
        <fullName evidence="8">Ubiquitin-conjugating enzyme family protein</fullName>
    </recommendedName>
</protein>
<evidence type="ECO:0000256" key="1">
    <source>
        <dbReference type="ARBA" id="ARBA00022679"/>
    </source>
</evidence>
<gene>
    <name evidence="6" type="ORF">M9Y10_025759</name>
</gene>